<dbReference type="Proteomes" id="UP001610432">
    <property type="component" value="Unassembled WGS sequence"/>
</dbReference>
<keyword evidence="1 4" id="KW-0378">Hydrolase</keyword>
<dbReference type="EMBL" id="JBFXLQ010000007">
    <property type="protein sequence ID" value="KAL2870167.1"/>
    <property type="molecule type" value="Genomic_DNA"/>
</dbReference>
<accession>A0ABR4M0K7</accession>
<reference evidence="4 5" key="1">
    <citation type="submission" date="2024-07" db="EMBL/GenBank/DDBJ databases">
        <title>Section-level genome sequencing and comparative genomics of Aspergillus sections Usti and Cavernicolus.</title>
        <authorList>
            <consortium name="Lawrence Berkeley National Laboratory"/>
            <person name="Nybo J.L."/>
            <person name="Vesth T.C."/>
            <person name="Theobald S."/>
            <person name="Frisvad J.C."/>
            <person name="Larsen T.O."/>
            <person name="Kjaerboelling I."/>
            <person name="Rothschild-Mancinelli K."/>
            <person name="Lyhne E.K."/>
            <person name="Kogle M.E."/>
            <person name="Barry K."/>
            <person name="Clum A."/>
            <person name="Na H."/>
            <person name="Ledsgaard L."/>
            <person name="Lin J."/>
            <person name="Lipzen A."/>
            <person name="Kuo A."/>
            <person name="Riley R."/>
            <person name="Mondo S."/>
            <person name="Labutti K."/>
            <person name="Haridas S."/>
            <person name="Pangalinan J."/>
            <person name="Salamov A.A."/>
            <person name="Simmons B.A."/>
            <person name="Magnuson J.K."/>
            <person name="Chen J."/>
            <person name="Drula E."/>
            <person name="Henrissat B."/>
            <person name="Wiebenga A."/>
            <person name="Lubbers R.J."/>
            <person name="Gomes A.C."/>
            <person name="Macurrencykelacurrency M.R."/>
            <person name="Stajich J."/>
            <person name="Grigoriev I.V."/>
            <person name="Mortensen U.H."/>
            <person name="De Vries R.P."/>
            <person name="Baker S.E."/>
            <person name="Andersen M.R."/>
        </authorList>
    </citation>
    <scope>NUCLEOTIDE SEQUENCE [LARGE SCALE GENOMIC DNA]</scope>
    <source>
        <strain evidence="4 5">CBS 449.75</strain>
    </source>
</reference>
<dbReference type="InterPro" id="IPR005645">
    <property type="entry name" value="FSH-like_dom"/>
</dbReference>
<dbReference type="Pfam" id="PF03959">
    <property type="entry name" value="FSH1"/>
    <property type="match status" value="1"/>
</dbReference>
<comment type="caution">
    <text evidence="4">The sequence shown here is derived from an EMBL/GenBank/DDBJ whole genome shotgun (WGS) entry which is preliminary data.</text>
</comment>
<dbReference type="Gene3D" id="3.40.50.1820">
    <property type="entry name" value="alpha/beta hydrolase"/>
    <property type="match status" value="1"/>
</dbReference>
<evidence type="ECO:0000256" key="2">
    <source>
        <dbReference type="SAM" id="MobiDB-lite"/>
    </source>
</evidence>
<evidence type="ECO:0000259" key="3">
    <source>
        <dbReference type="Pfam" id="PF03959"/>
    </source>
</evidence>
<feature type="domain" description="Serine hydrolase" evidence="3">
    <location>
        <begin position="9"/>
        <end position="246"/>
    </location>
</feature>
<sequence>MDLNTALPKFRILLIHGFAADGSYIEAKTGPITRRVVEQLTPDILSEFPGGVELLSPNAPMILEPPVGFDSNEDESETEPSAEKEEDDTNRGWWYGRDLVSMYKGVEASLSSVAEFIYGRPVHGIIGFSQGAAMAGMVCSLLDCHNNPAKVAAIRAQGLPVDDYLALPGQDPLRFMIGIAGYRGTLKYYGSLYQWPMQTPSIHTLASMDAVVENQHTIDFAHSFQSYEIVEFFGSHFIPRDPTTVNALVRFAVNASLRFRPFCWPTDTPSLSQSVTTSEDGDCGTLISSSYRSNRSMRTVTVWKRKRKTYVTRGRRLQAVPRTECTQKPKYQGRLVLDSGCHDPFPISAISQRGWEWS</sequence>
<dbReference type="PANTHER" id="PTHR48070:SF6">
    <property type="entry name" value="ESTERASE OVCA2"/>
    <property type="match status" value="1"/>
</dbReference>
<dbReference type="GO" id="GO:0016787">
    <property type="term" value="F:hydrolase activity"/>
    <property type="evidence" value="ECO:0007669"/>
    <property type="project" value="UniProtKB-KW"/>
</dbReference>
<evidence type="ECO:0000313" key="5">
    <source>
        <dbReference type="Proteomes" id="UP001610432"/>
    </source>
</evidence>
<evidence type="ECO:0000256" key="1">
    <source>
        <dbReference type="ARBA" id="ARBA00022801"/>
    </source>
</evidence>
<name>A0ABR4M0K7_9EURO</name>
<feature type="compositionally biased region" description="Acidic residues" evidence="2">
    <location>
        <begin position="71"/>
        <end position="88"/>
    </location>
</feature>
<dbReference type="SUPFAM" id="SSF53474">
    <property type="entry name" value="alpha/beta-Hydrolases"/>
    <property type="match status" value="1"/>
</dbReference>
<gene>
    <name evidence="4" type="ORF">BJX67DRAFT_308238</name>
</gene>
<evidence type="ECO:0000313" key="4">
    <source>
        <dbReference type="EMBL" id="KAL2870167.1"/>
    </source>
</evidence>
<keyword evidence="5" id="KW-1185">Reference proteome</keyword>
<feature type="region of interest" description="Disordered" evidence="2">
    <location>
        <begin position="65"/>
        <end position="89"/>
    </location>
</feature>
<protein>
    <submittedName>
        <fullName evidence="4">Serine hydrolase-domain-containing protein</fullName>
    </submittedName>
</protein>
<proteinExistence type="predicted"/>
<dbReference type="InterPro" id="IPR050593">
    <property type="entry name" value="LovG"/>
</dbReference>
<dbReference type="GeneID" id="98142175"/>
<dbReference type="RefSeq" id="XP_070889146.1">
    <property type="nucleotide sequence ID" value="XM_071027103.1"/>
</dbReference>
<organism evidence="4 5">
    <name type="scientific">Aspergillus lucknowensis</name>
    <dbReference type="NCBI Taxonomy" id="176173"/>
    <lineage>
        <taxon>Eukaryota</taxon>
        <taxon>Fungi</taxon>
        <taxon>Dikarya</taxon>
        <taxon>Ascomycota</taxon>
        <taxon>Pezizomycotina</taxon>
        <taxon>Eurotiomycetes</taxon>
        <taxon>Eurotiomycetidae</taxon>
        <taxon>Eurotiales</taxon>
        <taxon>Aspergillaceae</taxon>
        <taxon>Aspergillus</taxon>
        <taxon>Aspergillus subgen. Nidulantes</taxon>
    </lineage>
</organism>
<dbReference type="InterPro" id="IPR029058">
    <property type="entry name" value="AB_hydrolase_fold"/>
</dbReference>
<dbReference type="PANTHER" id="PTHR48070">
    <property type="entry name" value="ESTERASE OVCA2"/>
    <property type="match status" value="1"/>
</dbReference>